<dbReference type="InterPro" id="IPR009778">
    <property type="entry name" value="ROF"/>
</dbReference>
<protein>
    <submittedName>
        <fullName evidence="1">Rho-binding antiterminator</fullName>
    </submittedName>
</protein>
<proteinExistence type="predicted"/>
<sequence>MQDYRAISCDLYDCIELACIRGYPLLLELKDEGKLHARAMTTETRADKSEWLVVETATQIRSIRLDQIIALTPDVEGAEFGRLQLQP</sequence>
<dbReference type="Gene3D" id="2.30.30.400">
    <property type="entry name" value="Rof-like"/>
    <property type="match status" value="1"/>
</dbReference>
<keyword evidence="2" id="KW-1185">Reference proteome</keyword>
<evidence type="ECO:0000313" key="1">
    <source>
        <dbReference type="EMBL" id="QSX29822.1"/>
    </source>
</evidence>
<dbReference type="KEGG" id="scyp:JYB88_16815"/>
<dbReference type="SUPFAM" id="SSF101744">
    <property type="entry name" value="Rof/RNase P subunit-like"/>
    <property type="match status" value="1"/>
</dbReference>
<dbReference type="InterPro" id="IPR038626">
    <property type="entry name" value="Rof-like_sf"/>
</dbReference>
<dbReference type="Pfam" id="PF07073">
    <property type="entry name" value="ROF"/>
    <property type="match status" value="1"/>
</dbReference>
<dbReference type="AlphaFoldDB" id="A0A975AKX5"/>
<dbReference type="EMBL" id="CP071504">
    <property type="protein sequence ID" value="QSX29822.1"/>
    <property type="molecule type" value="Genomic_DNA"/>
</dbReference>
<dbReference type="RefSeq" id="WP_207321174.1">
    <property type="nucleotide sequence ID" value="NZ_CP071501.1"/>
</dbReference>
<accession>A0A975AKX5</accession>
<dbReference type="Proteomes" id="UP000663281">
    <property type="component" value="Chromosome"/>
</dbReference>
<name>A0A975AKX5_9GAMM</name>
<organism evidence="1 2">
    <name type="scientific">Shewanella cyperi</name>
    <dbReference type="NCBI Taxonomy" id="2814292"/>
    <lineage>
        <taxon>Bacteria</taxon>
        <taxon>Pseudomonadati</taxon>
        <taxon>Pseudomonadota</taxon>
        <taxon>Gammaproteobacteria</taxon>
        <taxon>Alteromonadales</taxon>
        <taxon>Shewanellaceae</taxon>
        <taxon>Shewanella</taxon>
    </lineage>
</organism>
<reference evidence="1 2" key="1">
    <citation type="submission" date="2021-03" db="EMBL/GenBank/DDBJ databases">
        <title>Novel species identification of genus Shewanella.</title>
        <authorList>
            <person name="Liu G."/>
            <person name="Zhang Q."/>
        </authorList>
    </citation>
    <scope>NUCLEOTIDE SEQUENCE [LARGE SCALE GENOMIC DNA]</scope>
    <source>
        <strain evidence="1 2">FJAT-53726</strain>
    </source>
</reference>
<dbReference type="InterPro" id="IPR023534">
    <property type="entry name" value="Rof/RNase_P-like"/>
</dbReference>
<gene>
    <name evidence="1" type="ORF">JYB88_16815</name>
</gene>
<evidence type="ECO:0000313" key="2">
    <source>
        <dbReference type="Proteomes" id="UP000663281"/>
    </source>
</evidence>